<accession>A0AC35FDV1</accession>
<organism evidence="1 2">
    <name type="scientific">Panagrolaimus sp. PS1159</name>
    <dbReference type="NCBI Taxonomy" id="55785"/>
    <lineage>
        <taxon>Eukaryota</taxon>
        <taxon>Metazoa</taxon>
        <taxon>Ecdysozoa</taxon>
        <taxon>Nematoda</taxon>
        <taxon>Chromadorea</taxon>
        <taxon>Rhabditida</taxon>
        <taxon>Tylenchina</taxon>
        <taxon>Panagrolaimomorpha</taxon>
        <taxon>Panagrolaimoidea</taxon>
        <taxon>Panagrolaimidae</taxon>
        <taxon>Panagrolaimus</taxon>
    </lineage>
</organism>
<protein>
    <submittedName>
        <fullName evidence="2">Uncharacterized protein</fullName>
    </submittedName>
</protein>
<evidence type="ECO:0000313" key="2">
    <source>
        <dbReference type="WBParaSite" id="PS1159_v2.g16428.t1"/>
    </source>
</evidence>
<name>A0AC35FDV1_9BILA</name>
<sequence length="125" mass="14526">MGCSQSHFFGFKEFHEKEVGINDNELKKVSYEPQPSDVFDDLDTDNDQKGKVAVDHIFRPTREVYGQPAKDLNDYLIDWAAEYKISLKNRPSPSDFPAFAHEKQQQEERKVTTQEFLLSLETVKK</sequence>
<dbReference type="WBParaSite" id="PS1159_v2.g16428.t1">
    <property type="protein sequence ID" value="PS1159_v2.g16428.t1"/>
    <property type="gene ID" value="PS1159_v2.g16428"/>
</dbReference>
<evidence type="ECO:0000313" key="1">
    <source>
        <dbReference type="Proteomes" id="UP000887580"/>
    </source>
</evidence>
<proteinExistence type="predicted"/>
<dbReference type="Proteomes" id="UP000887580">
    <property type="component" value="Unplaced"/>
</dbReference>
<reference evidence="2" key="1">
    <citation type="submission" date="2022-11" db="UniProtKB">
        <authorList>
            <consortium name="WormBaseParasite"/>
        </authorList>
    </citation>
    <scope>IDENTIFICATION</scope>
</reference>